<dbReference type="SUPFAM" id="SSF53474">
    <property type="entry name" value="alpha/beta-Hydrolases"/>
    <property type="match status" value="1"/>
</dbReference>
<proteinExistence type="predicted"/>
<dbReference type="InterPro" id="IPR029058">
    <property type="entry name" value="AB_hydrolase_fold"/>
</dbReference>
<keyword evidence="1" id="KW-0732">Signal</keyword>
<dbReference type="Proteomes" id="UP000295293">
    <property type="component" value="Unassembled WGS sequence"/>
</dbReference>
<sequence length="357" mass="37921">MPSGRFEQQPRGQAAGLFAKSFTRDGGTASPLCGLREPILHFRRSRALAFMTVIRTFLFAFALGLAAGAQAASTVRLPNWACNASNDRIFRSGLQANEWVPRAPSLGSGGAYPGVQVRTLNLPLGSGTQKIHLYIPPGYNPAYATPLVVTLHGTAGSPANADVYAQDVRNAWQSVAVTRGFIVAAPVANGPNGSWVSGAVGGNNDYTFLAAVMADLRSAYNIDGARTQLWGFSAGGHVAHDLLVNGPVSAYDENHLAAYAVSAGRLFSLACSGDSEAQCQNLLDTQARKLPLYIVLGANDPMTLPPLNAIDDPPRFESAGWVTDDTLGFYLHGGGHEYDAGHFVLVWNLFCRFALSP</sequence>
<dbReference type="PANTHER" id="PTHR43037">
    <property type="entry name" value="UNNAMED PRODUCT-RELATED"/>
    <property type="match status" value="1"/>
</dbReference>
<feature type="transmembrane region" description="Helical" evidence="3">
    <location>
        <begin position="47"/>
        <end position="69"/>
    </location>
</feature>
<evidence type="ECO:0000256" key="1">
    <source>
        <dbReference type="ARBA" id="ARBA00022729"/>
    </source>
</evidence>
<keyword evidence="3" id="KW-0812">Transmembrane</keyword>
<keyword evidence="5" id="KW-1185">Reference proteome</keyword>
<keyword evidence="2" id="KW-0378">Hydrolase</keyword>
<dbReference type="OrthoDB" id="5291933at2"/>
<dbReference type="PANTHER" id="PTHR43037:SF5">
    <property type="entry name" value="FERULOYL ESTERASE"/>
    <property type="match status" value="1"/>
</dbReference>
<evidence type="ECO:0000256" key="2">
    <source>
        <dbReference type="ARBA" id="ARBA00022801"/>
    </source>
</evidence>
<dbReference type="InterPro" id="IPR010126">
    <property type="entry name" value="Esterase_phb"/>
</dbReference>
<dbReference type="GO" id="GO:0005576">
    <property type="term" value="C:extracellular region"/>
    <property type="evidence" value="ECO:0007669"/>
    <property type="project" value="InterPro"/>
</dbReference>
<evidence type="ECO:0000256" key="3">
    <source>
        <dbReference type="SAM" id="Phobius"/>
    </source>
</evidence>
<comment type="caution">
    <text evidence="4">The sequence shown here is derived from an EMBL/GenBank/DDBJ whole genome shotgun (WGS) entry which is preliminary data.</text>
</comment>
<gene>
    <name evidence="4" type="ORF">DFR29_10871</name>
</gene>
<keyword evidence="3" id="KW-0472">Membrane</keyword>
<protein>
    <submittedName>
        <fullName evidence="4">Esterase/PHB depolymerase</fullName>
    </submittedName>
</protein>
<organism evidence="4 5">
    <name type="scientific">Tahibacter aquaticus</name>
    <dbReference type="NCBI Taxonomy" id="520092"/>
    <lineage>
        <taxon>Bacteria</taxon>
        <taxon>Pseudomonadati</taxon>
        <taxon>Pseudomonadota</taxon>
        <taxon>Gammaproteobacteria</taxon>
        <taxon>Lysobacterales</taxon>
        <taxon>Rhodanobacteraceae</taxon>
        <taxon>Tahibacter</taxon>
    </lineage>
</organism>
<dbReference type="GO" id="GO:0016787">
    <property type="term" value="F:hydrolase activity"/>
    <property type="evidence" value="ECO:0007669"/>
    <property type="project" value="UniProtKB-KW"/>
</dbReference>
<keyword evidence="3" id="KW-1133">Transmembrane helix</keyword>
<evidence type="ECO:0000313" key="4">
    <source>
        <dbReference type="EMBL" id="TDR42488.1"/>
    </source>
</evidence>
<accession>A0A4R6YV78</accession>
<dbReference type="Gene3D" id="3.40.50.1820">
    <property type="entry name" value="alpha/beta hydrolase"/>
    <property type="match status" value="1"/>
</dbReference>
<dbReference type="AlphaFoldDB" id="A0A4R6YV78"/>
<evidence type="ECO:0000313" key="5">
    <source>
        <dbReference type="Proteomes" id="UP000295293"/>
    </source>
</evidence>
<name>A0A4R6YV78_9GAMM</name>
<reference evidence="4 5" key="1">
    <citation type="submission" date="2019-03" db="EMBL/GenBank/DDBJ databases">
        <title>Genomic Encyclopedia of Type Strains, Phase IV (KMG-IV): sequencing the most valuable type-strain genomes for metagenomic binning, comparative biology and taxonomic classification.</title>
        <authorList>
            <person name="Goeker M."/>
        </authorList>
    </citation>
    <scope>NUCLEOTIDE SEQUENCE [LARGE SCALE GENOMIC DNA]</scope>
    <source>
        <strain evidence="4 5">DSM 21667</strain>
    </source>
</reference>
<dbReference type="EMBL" id="SNZH01000008">
    <property type="protein sequence ID" value="TDR42488.1"/>
    <property type="molecule type" value="Genomic_DNA"/>
</dbReference>
<dbReference type="InterPro" id="IPR050955">
    <property type="entry name" value="Plant_Biomass_Hydrol_Est"/>
</dbReference>
<dbReference type="Pfam" id="PF10503">
    <property type="entry name" value="Esterase_PHB"/>
    <property type="match status" value="1"/>
</dbReference>